<dbReference type="PROSITE" id="PS51635">
    <property type="entry name" value="PNPLA"/>
    <property type="match status" value="1"/>
</dbReference>
<dbReference type="SUPFAM" id="SSF52151">
    <property type="entry name" value="FabD/lysophospholipase-like"/>
    <property type="match status" value="1"/>
</dbReference>
<feature type="non-terminal residue" evidence="7">
    <location>
        <position position="518"/>
    </location>
</feature>
<dbReference type="EMBL" id="QGMG01001141">
    <property type="protein sequence ID" value="TVY50438.1"/>
    <property type="molecule type" value="Genomic_DNA"/>
</dbReference>
<dbReference type="PANTHER" id="PTHR24185">
    <property type="entry name" value="CALCIUM-INDEPENDENT PHOSPHOLIPASE A2-GAMMA"/>
    <property type="match status" value="1"/>
</dbReference>
<evidence type="ECO:0000313" key="8">
    <source>
        <dbReference type="Proteomes" id="UP000481288"/>
    </source>
</evidence>
<comment type="caution">
    <text evidence="7">The sequence shown here is derived from an EMBL/GenBank/DDBJ whole genome shotgun (WGS) entry which is preliminary data.</text>
</comment>
<evidence type="ECO:0000256" key="2">
    <source>
        <dbReference type="ARBA" id="ARBA00022963"/>
    </source>
</evidence>
<evidence type="ECO:0000256" key="3">
    <source>
        <dbReference type="ARBA" id="ARBA00023098"/>
    </source>
</evidence>
<dbReference type="GO" id="GO:0016042">
    <property type="term" value="P:lipid catabolic process"/>
    <property type="evidence" value="ECO:0007669"/>
    <property type="project" value="UniProtKB-KW"/>
</dbReference>
<protein>
    <recommendedName>
        <fullName evidence="6">PNPLA domain-containing protein</fullName>
    </recommendedName>
</protein>
<dbReference type="Gene3D" id="3.40.1090.10">
    <property type="entry name" value="Cytosolic phospholipase A2 catalytic domain"/>
    <property type="match status" value="1"/>
</dbReference>
<dbReference type="PANTHER" id="PTHR24185:SF1">
    <property type="entry name" value="CALCIUM-INDEPENDENT PHOSPHOLIPASE A2-GAMMA"/>
    <property type="match status" value="1"/>
</dbReference>
<sequence length="518" mass="58890">MRACVVYILRQRVWAVIQPDDGGDPSMPPRAKSNKQTSIDIFQTRGCGYSNTGARGGIRGLIQLEILHLLEKEFNFRIPVRFFFDLVIGSGSGSIPTLGLFASDWTINECEESFSTICKEGFVGDSLHRFRNLHRRLGKSSKSRYGSANLEKTLKQVFSESQPLFGGSNAGKLGTNTKVAVSAISSNGRATLFPNYNRRSIPYPAYRLFRPETEQNEIKLWEAARASMSNQLFFNPFKHKSSNEVYSHENSNVSNPIIMADTEYKAIWRDAPSNYPDLLLWIGTGTADTEIPLSERPSSRNPSVKSKKDSLKKIKQKQSHSRSVEERQEKIWDDYLNSLPVDAPTSNFTHLNVQVPEVPASDDIDSLDFFHNMARKFIDESEIRTLASRIFATFFYFDGEIEETPNKELFLKGEILCRLSDYTPEIREIGILLQDGQFGSPGFVIQEQCKELRYFGLTSEIVDDMIFNLHFQMPGIKFRISSKTPMIDMKIRFEKSDDYSISGFPRAFKEDQSQAQAK</sequence>
<evidence type="ECO:0000313" key="7">
    <source>
        <dbReference type="EMBL" id="TVY50438.1"/>
    </source>
</evidence>
<dbReference type="GO" id="GO:0016020">
    <property type="term" value="C:membrane"/>
    <property type="evidence" value="ECO:0007669"/>
    <property type="project" value="TreeGrafter"/>
</dbReference>
<feature type="region of interest" description="Disordered" evidence="5">
    <location>
        <begin position="291"/>
        <end position="326"/>
    </location>
</feature>
<evidence type="ECO:0000256" key="5">
    <source>
        <dbReference type="SAM" id="MobiDB-lite"/>
    </source>
</evidence>
<dbReference type="GO" id="GO:0019369">
    <property type="term" value="P:arachidonate metabolic process"/>
    <property type="evidence" value="ECO:0007669"/>
    <property type="project" value="TreeGrafter"/>
</dbReference>
<accession>A0A7D8YTC5</accession>
<name>A0A7D8YTC5_9HELO</name>
<dbReference type="AlphaFoldDB" id="A0A7D8YTC5"/>
<proteinExistence type="predicted"/>
<dbReference type="Proteomes" id="UP000481288">
    <property type="component" value="Unassembled WGS sequence"/>
</dbReference>
<comment type="caution">
    <text evidence="4">Lacks conserved residue(s) required for the propagation of feature annotation.</text>
</comment>
<dbReference type="OrthoDB" id="194358at2759"/>
<keyword evidence="8" id="KW-1185">Reference proteome</keyword>
<dbReference type="GO" id="GO:0046486">
    <property type="term" value="P:glycerolipid metabolic process"/>
    <property type="evidence" value="ECO:0007669"/>
    <property type="project" value="UniProtKB-ARBA"/>
</dbReference>
<dbReference type="InterPro" id="IPR016035">
    <property type="entry name" value="Acyl_Trfase/lysoPLipase"/>
</dbReference>
<keyword evidence="3" id="KW-0443">Lipid metabolism</keyword>
<keyword evidence="1" id="KW-0378">Hydrolase</keyword>
<feature type="domain" description="PNPLA" evidence="6">
    <location>
        <begin position="51"/>
        <end position="261"/>
    </location>
</feature>
<evidence type="ECO:0000256" key="4">
    <source>
        <dbReference type="PROSITE-ProRule" id="PRU01161"/>
    </source>
</evidence>
<dbReference type="Pfam" id="PF01734">
    <property type="entry name" value="Patatin"/>
    <property type="match status" value="1"/>
</dbReference>
<reference evidence="7 8" key="1">
    <citation type="submission" date="2018-05" db="EMBL/GenBank/DDBJ databases">
        <title>Whole genome sequencing for identification of molecular markers to develop diagnostic detection tools for the regulated plant pathogen Lachnellula willkommii.</title>
        <authorList>
            <person name="Giroux E."/>
            <person name="Bilodeau G."/>
        </authorList>
    </citation>
    <scope>NUCLEOTIDE SEQUENCE [LARGE SCALE GENOMIC DNA]</scope>
    <source>
        <strain evidence="7 8">CBS 625.97</strain>
    </source>
</reference>
<keyword evidence="2" id="KW-0442">Lipid degradation</keyword>
<dbReference type="GO" id="GO:0047499">
    <property type="term" value="F:calcium-independent phospholipase A2 activity"/>
    <property type="evidence" value="ECO:0007669"/>
    <property type="project" value="TreeGrafter"/>
</dbReference>
<evidence type="ECO:0000259" key="6">
    <source>
        <dbReference type="PROSITE" id="PS51635"/>
    </source>
</evidence>
<evidence type="ECO:0000256" key="1">
    <source>
        <dbReference type="ARBA" id="ARBA00022801"/>
    </source>
</evidence>
<organism evidence="7 8">
    <name type="scientific">Lachnellula cervina</name>
    <dbReference type="NCBI Taxonomy" id="1316786"/>
    <lineage>
        <taxon>Eukaryota</taxon>
        <taxon>Fungi</taxon>
        <taxon>Dikarya</taxon>
        <taxon>Ascomycota</taxon>
        <taxon>Pezizomycotina</taxon>
        <taxon>Leotiomycetes</taxon>
        <taxon>Helotiales</taxon>
        <taxon>Lachnaceae</taxon>
        <taxon>Lachnellula</taxon>
    </lineage>
</organism>
<gene>
    <name evidence="7" type="ORF">LCER1_G007440</name>
</gene>
<dbReference type="InterPro" id="IPR002641">
    <property type="entry name" value="PNPLA_dom"/>
</dbReference>